<sequence>MTLVARACHQAAVWHADQRRKGERAEPYVNHLTEVAALVAEATDGGDPNLIAAALLHDAIEDAGVSHAQIEAAFNRDVADLVAEVTDDKSLEKAERKRLQVEHAPAKSPRAKMIKLADKTSNLRAILASPPAGWNVARKREYLDWAGRVVAGARGTNARLEAAYDEAAAALAGALDGVLDSALDGAREGELPNE</sequence>
<protein>
    <submittedName>
        <fullName evidence="2">HD domain-containing protein</fullName>
    </submittedName>
</protein>
<dbReference type="PANTHER" id="PTHR46246">
    <property type="entry name" value="GUANOSINE-3',5'-BIS(DIPHOSPHATE) 3'-PYROPHOSPHOHYDROLASE MESH1"/>
    <property type="match status" value="1"/>
</dbReference>
<dbReference type="PANTHER" id="PTHR46246:SF1">
    <property type="entry name" value="GUANOSINE-3',5'-BIS(DIPHOSPHATE) 3'-PYROPHOSPHOHYDROLASE MESH1"/>
    <property type="match status" value="1"/>
</dbReference>
<dbReference type="SUPFAM" id="SSF109604">
    <property type="entry name" value="HD-domain/PDEase-like"/>
    <property type="match status" value="1"/>
</dbReference>
<dbReference type="SMART" id="SM00471">
    <property type="entry name" value="HDc"/>
    <property type="match status" value="1"/>
</dbReference>
<dbReference type="EMBL" id="JAEHHL010000008">
    <property type="protein sequence ID" value="MBK0400199.1"/>
    <property type="molecule type" value="Genomic_DNA"/>
</dbReference>
<organism evidence="2 3">
    <name type="scientific">Thermohalobaculum xanthum</name>
    <dbReference type="NCBI Taxonomy" id="2753746"/>
    <lineage>
        <taxon>Bacteria</taxon>
        <taxon>Pseudomonadati</taxon>
        <taxon>Pseudomonadota</taxon>
        <taxon>Alphaproteobacteria</taxon>
        <taxon>Rhodobacterales</taxon>
        <taxon>Paracoccaceae</taxon>
        <taxon>Thermohalobaculum</taxon>
    </lineage>
</organism>
<accession>A0A8J7M8E0</accession>
<evidence type="ECO:0000313" key="3">
    <source>
        <dbReference type="Proteomes" id="UP000655420"/>
    </source>
</evidence>
<reference evidence="2" key="1">
    <citation type="submission" date="2020-12" db="EMBL/GenBank/DDBJ databases">
        <title>Bacterial taxonomy.</title>
        <authorList>
            <person name="Pan X."/>
        </authorList>
    </citation>
    <scope>NUCLEOTIDE SEQUENCE</scope>
    <source>
        <strain evidence="2">M0105</strain>
    </source>
</reference>
<gene>
    <name evidence="2" type="ORF">H0I76_13455</name>
</gene>
<name>A0A8J7M8E0_9RHOB</name>
<keyword evidence="3" id="KW-1185">Reference proteome</keyword>
<feature type="domain" description="HD/PDEase" evidence="1">
    <location>
        <begin position="24"/>
        <end position="132"/>
    </location>
</feature>
<dbReference type="GO" id="GO:0008893">
    <property type="term" value="F:guanosine-3',5'-bis(diphosphate) 3'-diphosphatase activity"/>
    <property type="evidence" value="ECO:0007669"/>
    <property type="project" value="TreeGrafter"/>
</dbReference>
<evidence type="ECO:0000259" key="1">
    <source>
        <dbReference type="SMART" id="SM00471"/>
    </source>
</evidence>
<comment type="caution">
    <text evidence="2">The sequence shown here is derived from an EMBL/GenBank/DDBJ whole genome shotgun (WGS) entry which is preliminary data.</text>
</comment>
<dbReference type="InterPro" id="IPR003607">
    <property type="entry name" value="HD/PDEase_dom"/>
</dbReference>
<proteinExistence type="predicted"/>
<dbReference type="AlphaFoldDB" id="A0A8J7M8E0"/>
<dbReference type="Pfam" id="PF13328">
    <property type="entry name" value="HD_4"/>
    <property type="match status" value="1"/>
</dbReference>
<dbReference type="Gene3D" id="1.10.3210.10">
    <property type="entry name" value="Hypothetical protein af1432"/>
    <property type="match status" value="1"/>
</dbReference>
<dbReference type="Proteomes" id="UP000655420">
    <property type="component" value="Unassembled WGS sequence"/>
</dbReference>
<evidence type="ECO:0000313" key="2">
    <source>
        <dbReference type="EMBL" id="MBK0400199.1"/>
    </source>
</evidence>
<dbReference type="InterPro" id="IPR052194">
    <property type="entry name" value="MESH1"/>
</dbReference>